<reference evidence="4" key="1">
    <citation type="submission" date="2023-07" db="EMBL/GenBank/DDBJ databases">
        <title>A chromosome-level genome assembly of Lolium multiflorum.</title>
        <authorList>
            <person name="Chen Y."/>
            <person name="Copetti D."/>
            <person name="Kolliker R."/>
            <person name="Studer B."/>
        </authorList>
    </citation>
    <scope>NUCLEOTIDE SEQUENCE</scope>
    <source>
        <strain evidence="4">02402/16</strain>
        <tissue evidence="4">Leaf</tissue>
    </source>
</reference>
<feature type="compositionally biased region" description="Low complexity" evidence="2">
    <location>
        <begin position="89"/>
        <end position="102"/>
    </location>
</feature>
<sequence length="355" mass="37547">MASPSSSSRRWADYTDDEEDEVPRRSYWEVLRSGSPTSGSGSRATSCSPPLAPSGVVPSPAPAAAARPWAVDDSMRRFASLVVQGRQSPPRAAGAAPHGARPWTAARGRKRPRGQQVTLPAWSIRAGLPSNLAGACFNCTRICHISAECTYETVCIRCGQEGHHARACPQGRHVGVDRRAGQGRGAAAPGGSFAQQHSGPRDPPQELVAPQARAPVDDRGKGVDFGPNAVEPPQDMYRIPARQRLGLGAPSPPVDAAAQRILAHMRLGEHGLGRGQQPPPTPPPPPPPPPPPFLEAAGSSSRPAPRARHAGDGDGGRSVSTNHDIYQLEDVHCEVLSCRVKRTSPCEKRGLLHAS</sequence>
<evidence type="ECO:0000313" key="5">
    <source>
        <dbReference type="Proteomes" id="UP001231189"/>
    </source>
</evidence>
<accession>A0AAD8VJC8</accession>
<gene>
    <name evidence="4" type="ORF">QYE76_032422</name>
</gene>
<feature type="region of interest" description="Disordered" evidence="2">
    <location>
        <begin position="270"/>
        <end position="323"/>
    </location>
</feature>
<dbReference type="InterPro" id="IPR001878">
    <property type="entry name" value="Znf_CCHC"/>
</dbReference>
<dbReference type="Gene3D" id="4.10.60.10">
    <property type="entry name" value="Zinc finger, CCHC-type"/>
    <property type="match status" value="1"/>
</dbReference>
<protein>
    <recommendedName>
        <fullName evidence="3">CCHC-type domain-containing protein</fullName>
    </recommendedName>
</protein>
<keyword evidence="1" id="KW-0479">Metal-binding</keyword>
<dbReference type="SMART" id="SM00343">
    <property type="entry name" value="ZnF_C2HC"/>
    <property type="match status" value="2"/>
</dbReference>
<proteinExistence type="predicted"/>
<dbReference type="Proteomes" id="UP001231189">
    <property type="component" value="Unassembled WGS sequence"/>
</dbReference>
<keyword evidence="1" id="KW-0863">Zinc-finger</keyword>
<dbReference type="EMBL" id="JAUUTY010000007">
    <property type="protein sequence ID" value="KAK1608749.1"/>
    <property type="molecule type" value="Genomic_DNA"/>
</dbReference>
<feature type="domain" description="CCHC-type" evidence="3">
    <location>
        <begin position="155"/>
        <end position="170"/>
    </location>
</feature>
<dbReference type="InterPro" id="IPR036875">
    <property type="entry name" value="Znf_CCHC_sf"/>
</dbReference>
<keyword evidence="1" id="KW-0862">Zinc</keyword>
<feature type="compositionally biased region" description="Low complexity" evidence="2">
    <location>
        <begin position="32"/>
        <end position="62"/>
    </location>
</feature>
<dbReference type="AlphaFoldDB" id="A0AAD8VJC8"/>
<name>A0AAD8VJC8_LOLMU</name>
<feature type="region of interest" description="Disordered" evidence="2">
    <location>
        <begin position="84"/>
        <end position="116"/>
    </location>
</feature>
<feature type="region of interest" description="Disordered" evidence="2">
    <location>
        <begin position="176"/>
        <end position="236"/>
    </location>
</feature>
<evidence type="ECO:0000256" key="1">
    <source>
        <dbReference type="PROSITE-ProRule" id="PRU00047"/>
    </source>
</evidence>
<feature type="region of interest" description="Disordered" evidence="2">
    <location>
        <begin position="1"/>
        <end position="62"/>
    </location>
</feature>
<organism evidence="4 5">
    <name type="scientific">Lolium multiflorum</name>
    <name type="common">Italian ryegrass</name>
    <name type="synonym">Lolium perenne subsp. multiflorum</name>
    <dbReference type="NCBI Taxonomy" id="4521"/>
    <lineage>
        <taxon>Eukaryota</taxon>
        <taxon>Viridiplantae</taxon>
        <taxon>Streptophyta</taxon>
        <taxon>Embryophyta</taxon>
        <taxon>Tracheophyta</taxon>
        <taxon>Spermatophyta</taxon>
        <taxon>Magnoliopsida</taxon>
        <taxon>Liliopsida</taxon>
        <taxon>Poales</taxon>
        <taxon>Poaceae</taxon>
        <taxon>BOP clade</taxon>
        <taxon>Pooideae</taxon>
        <taxon>Poodae</taxon>
        <taxon>Poeae</taxon>
        <taxon>Poeae Chloroplast Group 2 (Poeae type)</taxon>
        <taxon>Loliodinae</taxon>
        <taxon>Loliinae</taxon>
        <taxon>Lolium</taxon>
    </lineage>
</organism>
<feature type="compositionally biased region" description="Pro residues" evidence="2">
    <location>
        <begin position="277"/>
        <end position="293"/>
    </location>
</feature>
<dbReference type="GO" id="GO:0003676">
    <property type="term" value="F:nucleic acid binding"/>
    <property type="evidence" value="ECO:0007669"/>
    <property type="project" value="InterPro"/>
</dbReference>
<comment type="caution">
    <text evidence="4">The sequence shown here is derived from an EMBL/GenBank/DDBJ whole genome shotgun (WGS) entry which is preliminary data.</text>
</comment>
<keyword evidence="5" id="KW-1185">Reference proteome</keyword>
<evidence type="ECO:0000259" key="3">
    <source>
        <dbReference type="PROSITE" id="PS50158"/>
    </source>
</evidence>
<evidence type="ECO:0000313" key="4">
    <source>
        <dbReference type="EMBL" id="KAK1608749.1"/>
    </source>
</evidence>
<evidence type="ECO:0000256" key="2">
    <source>
        <dbReference type="SAM" id="MobiDB-lite"/>
    </source>
</evidence>
<dbReference type="SUPFAM" id="SSF57756">
    <property type="entry name" value="Retrovirus zinc finger-like domains"/>
    <property type="match status" value="1"/>
</dbReference>
<dbReference type="GO" id="GO:0008270">
    <property type="term" value="F:zinc ion binding"/>
    <property type="evidence" value="ECO:0007669"/>
    <property type="project" value="UniProtKB-KW"/>
</dbReference>
<dbReference type="PROSITE" id="PS50158">
    <property type="entry name" value="ZF_CCHC"/>
    <property type="match status" value="1"/>
</dbReference>